<comment type="caution">
    <text evidence="12">The sequence shown here is derived from an EMBL/GenBank/DDBJ whole genome shotgun (WGS) entry which is preliminary data.</text>
</comment>
<accession>A0A9J5WDZ3</accession>
<dbReference type="PANTHER" id="PTHR48016:SF12">
    <property type="entry name" value="PROTEIN KINASE DOMAIN-CONTAINING PROTEIN"/>
    <property type="match status" value="1"/>
</dbReference>
<keyword evidence="5" id="KW-0418">Kinase</keyword>
<dbReference type="PANTHER" id="PTHR48016">
    <property type="entry name" value="MAP KINASE KINASE KINASE SSK2-RELATED-RELATED"/>
    <property type="match status" value="1"/>
</dbReference>
<evidence type="ECO:0000256" key="7">
    <source>
        <dbReference type="ARBA" id="ARBA00047559"/>
    </source>
</evidence>
<dbReference type="PROSITE" id="PS00107">
    <property type="entry name" value="PROTEIN_KINASE_ATP"/>
    <property type="match status" value="1"/>
</dbReference>
<reference evidence="12 13" key="1">
    <citation type="submission" date="2020-09" db="EMBL/GenBank/DDBJ databases">
        <title>De no assembly of potato wild relative species, Solanum commersonii.</title>
        <authorList>
            <person name="Cho K."/>
        </authorList>
    </citation>
    <scope>NUCLEOTIDE SEQUENCE [LARGE SCALE GENOMIC DNA]</scope>
    <source>
        <strain evidence="12">LZ3.2</strain>
        <tissue evidence="12">Leaf</tissue>
    </source>
</reference>
<dbReference type="InterPro" id="IPR011009">
    <property type="entry name" value="Kinase-like_dom_sf"/>
</dbReference>
<dbReference type="EC" id="2.7.11.25" evidence="2"/>
<dbReference type="GO" id="GO:0005737">
    <property type="term" value="C:cytoplasm"/>
    <property type="evidence" value="ECO:0007669"/>
    <property type="project" value="TreeGrafter"/>
</dbReference>
<dbReference type="Proteomes" id="UP000824120">
    <property type="component" value="Chromosome 12"/>
</dbReference>
<name>A0A9J5WDZ3_SOLCO</name>
<evidence type="ECO:0000256" key="5">
    <source>
        <dbReference type="ARBA" id="ARBA00022777"/>
    </source>
</evidence>
<proteinExistence type="inferred from homology"/>
<dbReference type="InterPro" id="IPR050538">
    <property type="entry name" value="MAP_kinase_kinase_kinase"/>
</dbReference>
<feature type="compositionally biased region" description="Basic residues" evidence="10">
    <location>
        <begin position="148"/>
        <end position="162"/>
    </location>
</feature>
<evidence type="ECO:0000313" key="13">
    <source>
        <dbReference type="Proteomes" id="UP000824120"/>
    </source>
</evidence>
<dbReference type="GO" id="GO:0005524">
    <property type="term" value="F:ATP binding"/>
    <property type="evidence" value="ECO:0007669"/>
    <property type="project" value="UniProtKB-UniRule"/>
</dbReference>
<feature type="region of interest" description="Disordered" evidence="10">
    <location>
        <begin position="585"/>
        <end position="609"/>
    </location>
</feature>
<dbReference type="SMART" id="SM00220">
    <property type="entry name" value="S_TKc"/>
    <property type="match status" value="1"/>
</dbReference>
<evidence type="ECO:0000259" key="11">
    <source>
        <dbReference type="PROSITE" id="PS50011"/>
    </source>
</evidence>
<evidence type="ECO:0000313" key="12">
    <source>
        <dbReference type="EMBL" id="KAG5573500.1"/>
    </source>
</evidence>
<gene>
    <name evidence="12" type="ORF">H5410_063266</name>
</gene>
<keyword evidence="3" id="KW-0808">Transferase</keyword>
<evidence type="ECO:0000256" key="3">
    <source>
        <dbReference type="ARBA" id="ARBA00022679"/>
    </source>
</evidence>
<evidence type="ECO:0000256" key="10">
    <source>
        <dbReference type="SAM" id="MobiDB-lite"/>
    </source>
</evidence>
<dbReference type="InterPro" id="IPR000719">
    <property type="entry name" value="Prot_kinase_dom"/>
</dbReference>
<keyword evidence="13" id="KW-1185">Reference proteome</keyword>
<comment type="catalytic activity">
    <reaction evidence="8">
        <text>L-seryl-[protein] + ATP = O-phospho-L-seryl-[protein] + ADP + H(+)</text>
        <dbReference type="Rhea" id="RHEA:17989"/>
        <dbReference type="Rhea" id="RHEA-COMP:9863"/>
        <dbReference type="Rhea" id="RHEA-COMP:11604"/>
        <dbReference type="ChEBI" id="CHEBI:15378"/>
        <dbReference type="ChEBI" id="CHEBI:29999"/>
        <dbReference type="ChEBI" id="CHEBI:30616"/>
        <dbReference type="ChEBI" id="CHEBI:83421"/>
        <dbReference type="ChEBI" id="CHEBI:456216"/>
        <dbReference type="EC" id="2.7.11.25"/>
    </reaction>
</comment>
<dbReference type="AlphaFoldDB" id="A0A9J5WDZ3"/>
<feature type="binding site" evidence="9">
    <location>
        <position position="348"/>
    </location>
    <ligand>
        <name>ATP</name>
        <dbReference type="ChEBI" id="CHEBI:30616"/>
    </ligand>
</feature>
<evidence type="ECO:0000256" key="6">
    <source>
        <dbReference type="ARBA" id="ARBA00022840"/>
    </source>
</evidence>
<dbReference type="Gene3D" id="1.10.510.10">
    <property type="entry name" value="Transferase(Phosphotransferase) domain 1"/>
    <property type="match status" value="1"/>
</dbReference>
<feature type="compositionally biased region" description="Polar residues" evidence="10">
    <location>
        <begin position="109"/>
        <end position="118"/>
    </location>
</feature>
<evidence type="ECO:0000256" key="2">
    <source>
        <dbReference type="ARBA" id="ARBA00012406"/>
    </source>
</evidence>
<feature type="compositionally biased region" description="Low complexity" evidence="10">
    <location>
        <begin position="14"/>
        <end position="26"/>
    </location>
</feature>
<dbReference type="InterPro" id="IPR017441">
    <property type="entry name" value="Protein_kinase_ATP_BS"/>
</dbReference>
<keyword evidence="4 9" id="KW-0547">Nucleotide-binding</keyword>
<dbReference type="EMBL" id="JACXVP010000012">
    <property type="protein sequence ID" value="KAG5573500.1"/>
    <property type="molecule type" value="Genomic_DNA"/>
</dbReference>
<dbReference type="PROSITE" id="PS50011">
    <property type="entry name" value="PROTEIN_KINASE_DOM"/>
    <property type="match status" value="1"/>
</dbReference>
<keyword evidence="6 9" id="KW-0067">ATP-binding</keyword>
<dbReference type="GO" id="GO:0004709">
    <property type="term" value="F:MAP kinase kinase kinase activity"/>
    <property type="evidence" value="ECO:0007669"/>
    <property type="project" value="UniProtKB-EC"/>
</dbReference>
<evidence type="ECO:0000256" key="4">
    <source>
        <dbReference type="ARBA" id="ARBA00022741"/>
    </source>
</evidence>
<dbReference type="OrthoDB" id="266718at2759"/>
<comment type="catalytic activity">
    <reaction evidence="7">
        <text>L-threonyl-[protein] + ATP = O-phospho-L-threonyl-[protein] + ADP + H(+)</text>
        <dbReference type="Rhea" id="RHEA:46608"/>
        <dbReference type="Rhea" id="RHEA-COMP:11060"/>
        <dbReference type="Rhea" id="RHEA-COMP:11605"/>
        <dbReference type="ChEBI" id="CHEBI:15378"/>
        <dbReference type="ChEBI" id="CHEBI:30013"/>
        <dbReference type="ChEBI" id="CHEBI:30616"/>
        <dbReference type="ChEBI" id="CHEBI:61977"/>
        <dbReference type="ChEBI" id="CHEBI:456216"/>
        <dbReference type="EC" id="2.7.11.25"/>
    </reaction>
</comment>
<feature type="region of interest" description="Disordered" evidence="10">
    <location>
        <begin position="14"/>
        <end position="172"/>
    </location>
</feature>
<evidence type="ECO:0000256" key="8">
    <source>
        <dbReference type="ARBA" id="ARBA00048329"/>
    </source>
</evidence>
<protein>
    <recommendedName>
        <fullName evidence="2">mitogen-activated protein kinase kinase kinase</fullName>
        <ecNumber evidence="2">2.7.11.25</ecNumber>
    </recommendedName>
</protein>
<feature type="compositionally biased region" description="Basic residues" evidence="10">
    <location>
        <begin position="600"/>
        <end position="609"/>
    </location>
</feature>
<feature type="compositionally biased region" description="Low complexity" evidence="10">
    <location>
        <begin position="69"/>
        <end position="83"/>
    </location>
</feature>
<comment type="similarity">
    <text evidence="1">Belongs to the protein kinase superfamily. STE Ser/Thr protein kinase family. MAP kinase kinase kinase subfamily.</text>
</comment>
<sequence length="609" mass="67150">MPFSRKSFSLFLNSSASASASTSPSHESPKTYGGGGGRRLTRIRKLRHVGDDEIDLQPNDFGSQSMPVSPDSYKNSGSSGSQSTRYHQRCHWSKSVEPQPLPLPEFNSVPKQSTSDANLPTRVLQGDVSNPAVIRDPSHQTPVEMAKPVHKRSSTPTYRRRRFSQDQNSEGVEENFRLNVPARSAPGSGFTSPNLSPKRYSTVDLFHPTFHQGSSPSGTSSDRWVGYSAQLLTARVTQSADHSPLSSPTRQNPVNKTWNHQNVAVHSHHKSLPESPVDWPEGNNVHPLPLPPGVSQQPQLPTTQNNMDKPDIPYVKGQWQKGKLLGRGTYGSVYEATNRETGALCAMKEVDLSPDDPKSAECIKQLEQMEDSFCIYLEYVHPGSINKFVRDHGGAMTESIVRNFTRHIVSGLAYLHSTKTIHRDIKGANLLVDASGIVKLADFGLAKHLSGHATELSLKGSPHWMAPEVMQAMLRKDANPELACAIDIWSLGCTVIEMFTGQPPWSGLDGVKAMFSALNKSPPIPETLSSEGKDFLWCCFQRKPADRPTALMLLEHPFLSNTNSREHSATVSGSSEDFSRMKLHSPKDLTNHNMESNSSRHTKSPHNGY</sequence>
<evidence type="ECO:0000256" key="9">
    <source>
        <dbReference type="PROSITE-ProRule" id="PRU10141"/>
    </source>
</evidence>
<dbReference type="SUPFAM" id="SSF56112">
    <property type="entry name" value="Protein kinase-like (PK-like)"/>
    <property type="match status" value="1"/>
</dbReference>
<feature type="domain" description="Protein kinase" evidence="11">
    <location>
        <begin position="319"/>
        <end position="559"/>
    </location>
</feature>
<evidence type="ECO:0000256" key="1">
    <source>
        <dbReference type="ARBA" id="ARBA00006529"/>
    </source>
</evidence>
<organism evidence="12 13">
    <name type="scientific">Solanum commersonii</name>
    <name type="common">Commerson's wild potato</name>
    <name type="synonym">Commerson's nightshade</name>
    <dbReference type="NCBI Taxonomy" id="4109"/>
    <lineage>
        <taxon>Eukaryota</taxon>
        <taxon>Viridiplantae</taxon>
        <taxon>Streptophyta</taxon>
        <taxon>Embryophyta</taxon>
        <taxon>Tracheophyta</taxon>
        <taxon>Spermatophyta</taxon>
        <taxon>Magnoliopsida</taxon>
        <taxon>eudicotyledons</taxon>
        <taxon>Gunneridae</taxon>
        <taxon>Pentapetalae</taxon>
        <taxon>asterids</taxon>
        <taxon>lamiids</taxon>
        <taxon>Solanales</taxon>
        <taxon>Solanaceae</taxon>
        <taxon>Solanoideae</taxon>
        <taxon>Solaneae</taxon>
        <taxon>Solanum</taxon>
    </lineage>
</organism>
<dbReference type="Pfam" id="PF00069">
    <property type="entry name" value="Pkinase"/>
    <property type="match status" value="1"/>
</dbReference>